<name>A0A382BZY6_9ZZZZ</name>
<dbReference type="Gene3D" id="2.60.120.200">
    <property type="match status" value="1"/>
</dbReference>
<dbReference type="EMBL" id="UINC01032161">
    <property type="protein sequence ID" value="SVB19366.1"/>
    <property type="molecule type" value="Genomic_DNA"/>
</dbReference>
<dbReference type="Gene3D" id="2.60.40.10">
    <property type="entry name" value="Immunoglobulins"/>
    <property type="match status" value="3"/>
</dbReference>
<evidence type="ECO:0008006" key="2">
    <source>
        <dbReference type="Google" id="ProtNLM"/>
    </source>
</evidence>
<dbReference type="Pfam" id="PF20773">
    <property type="entry name" value="InhA-like_MAM"/>
    <property type="match status" value="1"/>
</dbReference>
<gene>
    <name evidence="1" type="ORF">METZ01_LOCUS172220</name>
</gene>
<feature type="non-terminal residue" evidence="1">
    <location>
        <position position="1"/>
    </location>
</feature>
<dbReference type="NCBIfam" id="NF038128">
    <property type="entry name" value="choice_anch_J"/>
    <property type="match status" value="1"/>
</dbReference>
<dbReference type="NCBIfam" id="NF012200">
    <property type="entry name" value="choice_anch_D"/>
    <property type="match status" value="1"/>
</dbReference>
<dbReference type="AlphaFoldDB" id="A0A382BZY6"/>
<reference evidence="1" key="1">
    <citation type="submission" date="2018-05" db="EMBL/GenBank/DDBJ databases">
        <authorList>
            <person name="Lanie J.A."/>
            <person name="Ng W.-L."/>
            <person name="Kazmierczak K.M."/>
            <person name="Andrzejewski T.M."/>
            <person name="Davidsen T.M."/>
            <person name="Wayne K.J."/>
            <person name="Tettelin H."/>
            <person name="Glass J.I."/>
            <person name="Rusch D."/>
            <person name="Podicherti R."/>
            <person name="Tsui H.-C.T."/>
            <person name="Winkler M.E."/>
        </authorList>
    </citation>
    <scope>NUCLEOTIDE SEQUENCE</scope>
</reference>
<protein>
    <recommendedName>
        <fullName evidence="2">Abnormal spindle-like microcephaly-associated protein ASH domain-containing protein</fullName>
    </recommendedName>
</protein>
<evidence type="ECO:0000313" key="1">
    <source>
        <dbReference type="EMBL" id="SVB19366.1"/>
    </source>
</evidence>
<organism evidence="1">
    <name type="scientific">marine metagenome</name>
    <dbReference type="NCBI Taxonomy" id="408172"/>
    <lineage>
        <taxon>unclassified sequences</taxon>
        <taxon>metagenomes</taxon>
        <taxon>ecological metagenomes</taxon>
    </lineage>
</organism>
<feature type="non-terminal residue" evidence="1">
    <location>
        <position position="675"/>
    </location>
</feature>
<dbReference type="InterPro" id="IPR013783">
    <property type="entry name" value="Ig-like_fold"/>
</dbReference>
<proteinExistence type="predicted"/>
<accession>A0A382BZY6</accession>
<sequence>YGSAGYFDEDDYSTWGTSNTTPSNTWWKQESFDLSSYAGQSVKIRFKLTSDSSINRAGWFIDDVAIKHTPGTYVVTSWLSATAPSAIAAGDSGDITLTFNTSSFSSDTSLSKTINVFNNDPQDSAKTFTATMNVRADTAIFDITSGSGKWLFGGTTVGDTSTGTATITIQNDGGANLVVDSLRFAVGTSWYSNLTDNAVVAPNATSSFKVYYNPQAYGVHHDTLRFSINSDSTSGETVSMAGYAYTASDTVVSSGTLEGWTHSNYYGSTSSNYGYFQNTFSGTAYIISPQMVLDTNDAIIIQGRNSSTTVDQYLVIYFSDDADATKFTGWTILDSILVPKGGGTSDTYFTADLSLTAADTGYIAISKPNYGYYTYLDLAVMPKTILPAVVATLPEGYAVEDFDGTWSGSPAAPSLWTVVNNDGDSRTWSQANTYVPEVDGYGAHGMGSQNDYLITPRLSITGADSIKWWDVVESGTYGRNTYVVRVSTTTSDIASFTDSLGIYDCTNTVLTEHMLSLSAYDGQDIYVAFHQTYSQATYYGFAIDDVLYPPLKKLAEVSISVSAMNFYGVAVDTTAGTGSHGLTATVSNTGLDTLTGTIASRSTDFTVSPATIDLLPDSSMTLTVTYAPAADGFDSSYVDFTTNSGGVAGKKDSVQIRGYAFVADDYNHFEFADYD</sequence>